<keyword evidence="3" id="KW-1185">Reference proteome</keyword>
<dbReference type="EMBL" id="MCFF01000040">
    <property type="protein sequence ID" value="ORZ07778.1"/>
    <property type="molecule type" value="Genomic_DNA"/>
</dbReference>
<dbReference type="Proteomes" id="UP000193648">
    <property type="component" value="Unassembled WGS sequence"/>
</dbReference>
<dbReference type="AlphaFoldDB" id="A0A1Y2GDH6"/>
<name>A0A1Y2GDH6_9FUNG</name>
<dbReference type="GeneID" id="33568632"/>
<evidence type="ECO:0000256" key="1">
    <source>
        <dbReference type="SAM" id="MobiDB-lite"/>
    </source>
</evidence>
<dbReference type="InParanoid" id="A0A1Y2GDH6"/>
<comment type="caution">
    <text evidence="2">The sequence shown here is derived from an EMBL/GenBank/DDBJ whole genome shotgun (WGS) entry which is preliminary data.</text>
</comment>
<organism evidence="2 3">
    <name type="scientific">Lobosporangium transversale</name>
    <dbReference type="NCBI Taxonomy" id="64571"/>
    <lineage>
        <taxon>Eukaryota</taxon>
        <taxon>Fungi</taxon>
        <taxon>Fungi incertae sedis</taxon>
        <taxon>Mucoromycota</taxon>
        <taxon>Mortierellomycotina</taxon>
        <taxon>Mortierellomycetes</taxon>
        <taxon>Mortierellales</taxon>
        <taxon>Mortierellaceae</taxon>
        <taxon>Lobosporangium</taxon>
    </lineage>
</organism>
<feature type="compositionally biased region" description="Low complexity" evidence="1">
    <location>
        <begin position="57"/>
        <end position="75"/>
    </location>
</feature>
<protein>
    <submittedName>
        <fullName evidence="2">Uncharacterized protein</fullName>
    </submittedName>
</protein>
<accession>A0A1Y2GDH6</accession>
<proteinExistence type="predicted"/>
<evidence type="ECO:0000313" key="3">
    <source>
        <dbReference type="Proteomes" id="UP000193648"/>
    </source>
</evidence>
<gene>
    <name evidence="2" type="ORF">BCR41DRAFT_373532</name>
</gene>
<evidence type="ECO:0000313" key="2">
    <source>
        <dbReference type="EMBL" id="ORZ07778.1"/>
    </source>
</evidence>
<dbReference type="RefSeq" id="XP_021878144.1">
    <property type="nucleotide sequence ID" value="XM_022026789.1"/>
</dbReference>
<feature type="region of interest" description="Disordered" evidence="1">
    <location>
        <begin position="56"/>
        <end position="100"/>
    </location>
</feature>
<sequence>MATTNRMSHFFVTKEGNLALLTVVTSMASRQSMFAEVGLLLNPLCHHQQFYTEISRQQQSTDLSPTSSLSPESTSGARQMKPQQESVVGVTLKHSEHPCI</sequence>
<reference evidence="2 3" key="1">
    <citation type="submission" date="2016-07" db="EMBL/GenBank/DDBJ databases">
        <title>Pervasive Adenine N6-methylation of Active Genes in Fungi.</title>
        <authorList>
            <consortium name="DOE Joint Genome Institute"/>
            <person name="Mondo S.J."/>
            <person name="Dannebaum R.O."/>
            <person name="Kuo R.C."/>
            <person name="Labutti K."/>
            <person name="Haridas S."/>
            <person name="Kuo A."/>
            <person name="Salamov A."/>
            <person name="Ahrendt S.R."/>
            <person name="Lipzen A."/>
            <person name="Sullivan W."/>
            <person name="Andreopoulos W.B."/>
            <person name="Clum A."/>
            <person name="Lindquist E."/>
            <person name="Daum C."/>
            <person name="Ramamoorthy G.K."/>
            <person name="Gryganskyi A."/>
            <person name="Culley D."/>
            <person name="Magnuson J.K."/>
            <person name="James T.Y."/>
            <person name="O'Malley M.A."/>
            <person name="Stajich J.E."/>
            <person name="Spatafora J.W."/>
            <person name="Visel A."/>
            <person name="Grigoriev I.V."/>
        </authorList>
    </citation>
    <scope>NUCLEOTIDE SEQUENCE [LARGE SCALE GENOMIC DNA]</scope>
    <source>
        <strain evidence="2 3">NRRL 3116</strain>
    </source>
</reference>